<gene>
    <name evidence="7" type="ORF">EJ104_05995</name>
</gene>
<evidence type="ECO:0000259" key="6">
    <source>
        <dbReference type="Pfam" id="PF05193"/>
    </source>
</evidence>
<evidence type="ECO:0000256" key="2">
    <source>
        <dbReference type="RuleBase" id="RU004447"/>
    </source>
</evidence>
<dbReference type="InterPro" id="IPR050361">
    <property type="entry name" value="MPP/UQCRC_Complex"/>
</dbReference>
<name>A0A431VXE6_9DEIO</name>
<sequence length="975" mass="105615">MNYKSRWLICTLGLSLGGAALAGVAGGSSTPIVDPVTAPVSITVPALPLNAAPVVPATEAGPVTPETPVPVQTPAPVTPAPVTPAQAAEQPTGLPAGVTYVTQAEGIREYRLDNGLRVLLFPDPSAGTFTLNTTYLVGSVHENYGETGMAHLLEHLVFKGTETGGNIMQELGQRGADFNGTTWLDRTNYFETLNNTGDNLAWAIGMEADRMVNSRISGDDLKTEMTVVRNEFEAGENDPVGLTLKETQSAAYDWHNYGNSTIGNRSDVENVPIDRLQAFYRTYYQPDNAVVTLAGNFDEAQALALIAEKFGAIPRPTRTLPALYTREPAQNGERLVNVRRVGDQQLLLAAYHVPSVRHPDYPALAVLAQILGDVPGGLLHQALVPSGQARSTLVYPMTVSQPGLLMGGAILDKSDDLERAQATLLGTLEGTGQRTFTEEEVARAKQTYAASYRQLLTQPKQVGVALSESIASGDWRLSFKLRDDIEQVTVADVQRVAATYFKPSNRTLGRFIPTATPDRVEVGVAPSPEEALKDFVGREGLSAGEQLDATPAALEGRVIREQVGDVSLVLLPKETRGDRVELALALDYGNPDTIREVGAAAQFLPNLLTRGSEGLTRQQLKDRLETINSTLTVTGDGSGLVVRLSTEREHLPEALELLRSVLREPTFPQSEFAELQNLTLTTLEAGRSEPQNVALRRLSRVFMPEGAVRGDIEYSPSLDEELEDVRAVKVEDVSRFYEEVVGAGRARLSVVGDFEPQTVREAVPTLLGDFDSPVTYERFVPTLTTPAGAQEVINVPDKANAVYFAQLNYPLRDDHPDKAALDVALKIFGGGTDTRLFNRLRQQDGLSYGAYAYANQSSRDEYGNLLTFAIYNPAVREKVSAAMGEEFRRIATGGFTEAEVNNARAALLQEARAAYASDATLAAELLTQADLGRTFAFQQEWEQRLSAVTPAAAQAAFVKYLNPDDLVEVQVGTFE</sequence>
<dbReference type="EMBL" id="RXPE01000009">
    <property type="protein sequence ID" value="RTR27736.1"/>
    <property type="molecule type" value="Genomic_DNA"/>
</dbReference>
<feature type="compositionally biased region" description="Pro residues" evidence="3">
    <location>
        <begin position="65"/>
        <end position="82"/>
    </location>
</feature>
<dbReference type="InterPro" id="IPR011249">
    <property type="entry name" value="Metalloenz_LuxS/M16"/>
</dbReference>
<proteinExistence type="inferred from homology"/>
<dbReference type="GO" id="GO:0004222">
    <property type="term" value="F:metalloendopeptidase activity"/>
    <property type="evidence" value="ECO:0007669"/>
    <property type="project" value="InterPro"/>
</dbReference>
<dbReference type="Gene3D" id="3.30.830.10">
    <property type="entry name" value="Metalloenzyme, LuxS/M16 peptidase-like"/>
    <property type="match status" value="4"/>
</dbReference>
<protein>
    <submittedName>
        <fullName evidence="7">Insulinase family protein</fullName>
    </submittedName>
</protein>
<feature type="region of interest" description="Disordered" evidence="3">
    <location>
        <begin position="59"/>
        <end position="91"/>
    </location>
</feature>
<reference evidence="7 8" key="1">
    <citation type="submission" date="2018-12" db="EMBL/GenBank/DDBJ databases">
        <title>Deinococcus radiophilus ATCC 27603 genome sequencing and assembly.</title>
        <authorList>
            <person name="Maclea K.S."/>
            <person name="Maynard C.R."/>
        </authorList>
    </citation>
    <scope>NUCLEOTIDE SEQUENCE [LARGE SCALE GENOMIC DNA]</scope>
    <source>
        <strain evidence="7 8">ATCC 27603</strain>
    </source>
</reference>
<dbReference type="AlphaFoldDB" id="A0A431VXE6"/>
<dbReference type="InterPro" id="IPR001431">
    <property type="entry name" value="Pept_M16_Zn_BS"/>
</dbReference>
<comment type="similarity">
    <text evidence="1 2">Belongs to the peptidase M16 family.</text>
</comment>
<dbReference type="PROSITE" id="PS00143">
    <property type="entry name" value="INSULINASE"/>
    <property type="match status" value="1"/>
</dbReference>
<dbReference type="PANTHER" id="PTHR11851:SF49">
    <property type="entry name" value="MITOCHONDRIAL-PROCESSING PEPTIDASE SUBUNIT ALPHA"/>
    <property type="match status" value="1"/>
</dbReference>
<dbReference type="InterPro" id="IPR011765">
    <property type="entry name" value="Pept_M16_N"/>
</dbReference>
<dbReference type="InterPro" id="IPR007863">
    <property type="entry name" value="Peptidase_M16_C"/>
</dbReference>
<dbReference type="GO" id="GO:0046872">
    <property type="term" value="F:metal ion binding"/>
    <property type="evidence" value="ECO:0007669"/>
    <property type="project" value="InterPro"/>
</dbReference>
<dbReference type="OrthoDB" id="9811314at2"/>
<feature type="chain" id="PRO_5019206410" evidence="4">
    <location>
        <begin position="23"/>
        <end position="975"/>
    </location>
</feature>
<evidence type="ECO:0000256" key="3">
    <source>
        <dbReference type="SAM" id="MobiDB-lite"/>
    </source>
</evidence>
<accession>A0A431VXE6</accession>
<feature type="domain" description="Peptidase M16 C-terminal" evidence="6">
    <location>
        <begin position="728"/>
        <end position="907"/>
    </location>
</feature>
<dbReference type="GO" id="GO:0006508">
    <property type="term" value="P:proteolysis"/>
    <property type="evidence" value="ECO:0007669"/>
    <property type="project" value="InterPro"/>
</dbReference>
<feature type="domain" description="Peptidase M16 N-terminal" evidence="5">
    <location>
        <begin position="135"/>
        <end position="263"/>
    </location>
</feature>
<keyword evidence="4" id="KW-0732">Signal</keyword>
<keyword evidence="8" id="KW-1185">Reference proteome</keyword>
<evidence type="ECO:0000256" key="1">
    <source>
        <dbReference type="ARBA" id="ARBA00007261"/>
    </source>
</evidence>
<dbReference type="RefSeq" id="WP_126351859.1">
    <property type="nucleotide sequence ID" value="NZ_RXPE01000009.1"/>
</dbReference>
<feature type="signal peptide" evidence="4">
    <location>
        <begin position="1"/>
        <end position="22"/>
    </location>
</feature>
<dbReference type="Pfam" id="PF00675">
    <property type="entry name" value="Peptidase_M16"/>
    <property type="match status" value="2"/>
</dbReference>
<evidence type="ECO:0000256" key="4">
    <source>
        <dbReference type="SAM" id="SignalP"/>
    </source>
</evidence>
<dbReference type="SUPFAM" id="SSF63411">
    <property type="entry name" value="LuxS/MPP-like metallohydrolase"/>
    <property type="match status" value="4"/>
</dbReference>
<dbReference type="Proteomes" id="UP000277766">
    <property type="component" value="Unassembled WGS sequence"/>
</dbReference>
<feature type="domain" description="Peptidase M16 C-terminal" evidence="6">
    <location>
        <begin position="272"/>
        <end position="447"/>
    </location>
</feature>
<evidence type="ECO:0000313" key="7">
    <source>
        <dbReference type="EMBL" id="RTR27736.1"/>
    </source>
</evidence>
<evidence type="ECO:0000259" key="5">
    <source>
        <dbReference type="Pfam" id="PF00675"/>
    </source>
</evidence>
<dbReference type="PANTHER" id="PTHR11851">
    <property type="entry name" value="METALLOPROTEASE"/>
    <property type="match status" value="1"/>
</dbReference>
<organism evidence="7 8">
    <name type="scientific">Deinococcus radiophilus</name>
    <dbReference type="NCBI Taxonomy" id="32062"/>
    <lineage>
        <taxon>Bacteria</taxon>
        <taxon>Thermotogati</taxon>
        <taxon>Deinococcota</taxon>
        <taxon>Deinococci</taxon>
        <taxon>Deinococcales</taxon>
        <taxon>Deinococcaceae</taxon>
        <taxon>Deinococcus</taxon>
    </lineage>
</organism>
<comment type="caution">
    <text evidence="7">The sequence shown here is derived from an EMBL/GenBank/DDBJ whole genome shotgun (WGS) entry which is preliminary data.</text>
</comment>
<dbReference type="Pfam" id="PF05193">
    <property type="entry name" value="Peptidase_M16_C"/>
    <property type="match status" value="2"/>
</dbReference>
<evidence type="ECO:0000313" key="8">
    <source>
        <dbReference type="Proteomes" id="UP000277766"/>
    </source>
</evidence>
<feature type="domain" description="Peptidase M16 N-terminal" evidence="5">
    <location>
        <begin position="569"/>
        <end position="703"/>
    </location>
</feature>